<dbReference type="InterPro" id="IPR000835">
    <property type="entry name" value="HTH_MarR-typ"/>
</dbReference>
<organism evidence="5 6">
    <name type="scientific">Bianquea renquensis</name>
    <dbReference type="NCBI Taxonomy" id="2763661"/>
    <lineage>
        <taxon>Bacteria</taxon>
        <taxon>Bacillati</taxon>
        <taxon>Bacillota</taxon>
        <taxon>Clostridia</taxon>
        <taxon>Eubacteriales</taxon>
        <taxon>Bianqueaceae</taxon>
        <taxon>Bianquea</taxon>
    </lineage>
</organism>
<dbReference type="PRINTS" id="PR00598">
    <property type="entry name" value="HTHMARR"/>
</dbReference>
<keyword evidence="6" id="KW-1185">Reference proteome</keyword>
<evidence type="ECO:0000313" key="5">
    <source>
        <dbReference type="EMBL" id="MBC8544947.1"/>
    </source>
</evidence>
<dbReference type="SMART" id="SM00347">
    <property type="entry name" value="HTH_MARR"/>
    <property type="match status" value="1"/>
</dbReference>
<keyword evidence="2" id="KW-0238">DNA-binding</keyword>
<evidence type="ECO:0000259" key="4">
    <source>
        <dbReference type="PROSITE" id="PS50995"/>
    </source>
</evidence>
<feature type="domain" description="HTH marR-type" evidence="4">
    <location>
        <begin position="8"/>
        <end position="140"/>
    </location>
</feature>
<dbReference type="InterPro" id="IPR036388">
    <property type="entry name" value="WH-like_DNA-bd_sf"/>
</dbReference>
<dbReference type="InterPro" id="IPR036390">
    <property type="entry name" value="WH_DNA-bd_sf"/>
</dbReference>
<sequence>MHPYHTNDEPIGFLFQHTNRLFQELRRRLASLHGLEEAQPRIMGILAHDPGISQRELSERLAITPASTTAQVQKMEIQGLIQRRPDPDDQRALRLYLTEKGQEIDRNLVAGLHALEATFLEGLEQEEIAEFRRLLLHIHDNCHRALQS</sequence>
<name>A0A926DW47_9FIRM</name>
<dbReference type="PANTHER" id="PTHR42756">
    <property type="entry name" value="TRANSCRIPTIONAL REGULATOR, MARR"/>
    <property type="match status" value="1"/>
</dbReference>
<dbReference type="GO" id="GO:0003700">
    <property type="term" value="F:DNA-binding transcription factor activity"/>
    <property type="evidence" value="ECO:0007669"/>
    <property type="project" value="InterPro"/>
</dbReference>
<reference evidence="5" key="1">
    <citation type="submission" date="2020-08" db="EMBL/GenBank/DDBJ databases">
        <title>Genome public.</title>
        <authorList>
            <person name="Liu C."/>
            <person name="Sun Q."/>
        </authorList>
    </citation>
    <scope>NUCLEOTIDE SEQUENCE</scope>
    <source>
        <strain evidence="5">NSJ-32</strain>
    </source>
</reference>
<dbReference type="Gene3D" id="1.10.10.10">
    <property type="entry name" value="Winged helix-like DNA-binding domain superfamily/Winged helix DNA-binding domain"/>
    <property type="match status" value="1"/>
</dbReference>
<dbReference type="Pfam" id="PF12802">
    <property type="entry name" value="MarR_2"/>
    <property type="match status" value="1"/>
</dbReference>
<dbReference type="EMBL" id="JACRSQ010000037">
    <property type="protein sequence ID" value="MBC8544947.1"/>
    <property type="molecule type" value="Genomic_DNA"/>
</dbReference>
<dbReference type="PANTHER" id="PTHR42756:SF1">
    <property type="entry name" value="TRANSCRIPTIONAL REPRESSOR OF EMRAB OPERON"/>
    <property type="match status" value="1"/>
</dbReference>
<keyword evidence="1" id="KW-0805">Transcription regulation</keyword>
<evidence type="ECO:0000256" key="2">
    <source>
        <dbReference type="ARBA" id="ARBA00023125"/>
    </source>
</evidence>
<comment type="caution">
    <text evidence="5">The sequence shown here is derived from an EMBL/GenBank/DDBJ whole genome shotgun (WGS) entry which is preliminary data.</text>
</comment>
<accession>A0A926DW47</accession>
<dbReference type="GO" id="GO:0003677">
    <property type="term" value="F:DNA binding"/>
    <property type="evidence" value="ECO:0007669"/>
    <property type="project" value="UniProtKB-KW"/>
</dbReference>
<keyword evidence="3" id="KW-0804">Transcription</keyword>
<dbReference type="SUPFAM" id="SSF46785">
    <property type="entry name" value="Winged helix' DNA-binding domain"/>
    <property type="match status" value="1"/>
</dbReference>
<dbReference type="RefSeq" id="WP_177713745.1">
    <property type="nucleotide sequence ID" value="NZ_JACRSQ010000037.1"/>
</dbReference>
<evidence type="ECO:0000256" key="3">
    <source>
        <dbReference type="ARBA" id="ARBA00023163"/>
    </source>
</evidence>
<dbReference type="PROSITE" id="PS50995">
    <property type="entry name" value="HTH_MARR_2"/>
    <property type="match status" value="1"/>
</dbReference>
<dbReference type="Proteomes" id="UP000657006">
    <property type="component" value="Unassembled WGS sequence"/>
</dbReference>
<evidence type="ECO:0000256" key="1">
    <source>
        <dbReference type="ARBA" id="ARBA00023015"/>
    </source>
</evidence>
<protein>
    <submittedName>
        <fullName evidence="5">MarR family transcriptional regulator</fullName>
    </submittedName>
</protein>
<dbReference type="AlphaFoldDB" id="A0A926DW47"/>
<gene>
    <name evidence="5" type="ORF">H8730_15490</name>
</gene>
<evidence type="ECO:0000313" key="6">
    <source>
        <dbReference type="Proteomes" id="UP000657006"/>
    </source>
</evidence>
<proteinExistence type="predicted"/>